<dbReference type="EMBL" id="AP023036">
    <property type="protein sequence ID" value="BCD45402.1"/>
    <property type="molecule type" value="Genomic_DNA"/>
</dbReference>
<dbReference type="SMART" id="SM00436">
    <property type="entry name" value="TOP1Bc"/>
    <property type="match status" value="1"/>
</dbReference>
<dbReference type="Pfam" id="PF01131">
    <property type="entry name" value="Topoisom_bac"/>
    <property type="match status" value="1"/>
</dbReference>
<evidence type="ECO:0000259" key="12">
    <source>
        <dbReference type="PROSITE" id="PS52039"/>
    </source>
</evidence>
<comment type="catalytic activity">
    <reaction evidence="1">
        <text>ATP-independent breakage of single-stranded DNA, followed by passage and rejoining.</text>
        <dbReference type="EC" id="5.6.2.1"/>
    </reaction>
</comment>
<dbReference type="PANTHER" id="PTHR42785">
    <property type="entry name" value="DNA TOPOISOMERASE, TYPE IA, CORE"/>
    <property type="match status" value="1"/>
</dbReference>
<dbReference type="InterPro" id="IPR000380">
    <property type="entry name" value="Topo_IA"/>
</dbReference>
<dbReference type="InterPro" id="IPR023405">
    <property type="entry name" value="Topo_IA_core_domain"/>
</dbReference>
<feature type="domain" description="Toprim" evidence="11">
    <location>
        <begin position="4"/>
        <end position="106"/>
    </location>
</feature>
<keyword evidence="4" id="KW-0799">Topoisomerase</keyword>
<evidence type="ECO:0000259" key="11">
    <source>
        <dbReference type="PROSITE" id="PS50880"/>
    </source>
</evidence>
<dbReference type="SUPFAM" id="SSF56712">
    <property type="entry name" value="Prokaryotic type I DNA topoisomerase"/>
    <property type="match status" value="1"/>
</dbReference>
<dbReference type="SMART" id="SM00493">
    <property type="entry name" value="TOPRIM"/>
    <property type="match status" value="1"/>
</dbReference>
<evidence type="ECO:0000256" key="3">
    <source>
        <dbReference type="ARBA" id="ARBA00012891"/>
    </source>
</evidence>
<keyword evidence="14" id="KW-1185">Reference proteome</keyword>
<proteinExistence type="inferred from homology"/>
<dbReference type="InterPro" id="IPR013824">
    <property type="entry name" value="Topo_IA_cen_sub1"/>
</dbReference>
<evidence type="ECO:0000256" key="1">
    <source>
        <dbReference type="ARBA" id="ARBA00000213"/>
    </source>
</evidence>
<accession>A0ABM7KY32</accession>
<dbReference type="InterPro" id="IPR003602">
    <property type="entry name" value="Topo_IA_DNA-bd_dom"/>
</dbReference>
<dbReference type="Gene3D" id="2.70.20.10">
    <property type="entry name" value="Topoisomerase I, domain 3"/>
    <property type="match status" value="1"/>
</dbReference>
<dbReference type="EC" id="5.6.2.1" evidence="3"/>
<keyword evidence="5" id="KW-0238">DNA-binding</keyword>
<evidence type="ECO:0000256" key="9">
    <source>
        <dbReference type="ARBA" id="ARBA00032235"/>
    </source>
</evidence>
<protein>
    <recommendedName>
        <fullName evidence="3">DNA topoisomerase</fullName>
        <ecNumber evidence="3">5.6.2.1</ecNumber>
    </recommendedName>
    <alternativeName>
        <fullName evidence="10">Omega-protein</fullName>
    </alternativeName>
    <alternativeName>
        <fullName evidence="9">Relaxing enzyme</fullName>
    </alternativeName>
    <alternativeName>
        <fullName evidence="7">Swivelase</fullName>
    </alternativeName>
    <alternativeName>
        <fullName evidence="8">Untwisting enzyme</fullName>
    </alternativeName>
</protein>
<dbReference type="SMART" id="SM00437">
    <property type="entry name" value="TOP1Ac"/>
    <property type="match status" value="1"/>
</dbReference>
<evidence type="ECO:0000313" key="14">
    <source>
        <dbReference type="Proteomes" id="UP000509742"/>
    </source>
</evidence>
<evidence type="ECO:0000256" key="2">
    <source>
        <dbReference type="ARBA" id="ARBA00009446"/>
    </source>
</evidence>
<comment type="similarity">
    <text evidence="2">Belongs to the type IA topoisomerase family.</text>
</comment>
<dbReference type="PRINTS" id="PR00417">
    <property type="entry name" value="PRTPISMRASEI"/>
</dbReference>
<dbReference type="PANTHER" id="PTHR42785:SF1">
    <property type="entry name" value="DNA TOPOISOMERASE"/>
    <property type="match status" value="1"/>
</dbReference>
<dbReference type="CDD" id="cd01028">
    <property type="entry name" value="TOPRIM_TopoIA"/>
    <property type="match status" value="1"/>
</dbReference>
<evidence type="ECO:0000256" key="5">
    <source>
        <dbReference type="ARBA" id="ARBA00023125"/>
    </source>
</evidence>
<reference evidence="13 14" key="1">
    <citation type="submission" date="2020-04" db="EMBL/GenBank/DDBJ databases">
        <title>Genomic analysis of gastric non-Helicobacter pylori Helicobacters isolated in Japan.</title>
        <authorList>
            <person name="Suzuki M."/>
            <person name="Rimbara E."/>
        </authorList>
    </citation>
    <scope>NUCLEOTIDE SEQUENCE [LARGE SCALE GENOMIC DNA]</scope>
    <source>
        <strain evidence="13 14">NHP19-0020</strain>
    </source>
</reference>
<evidence type="ECO:0000313" key="13">
    <source>
        <dbReference type="EMBL" id="BCD45402.1"/>
    </source>
</evidence>
<dbReference type="InterPro" id="IPR013825">
    <property type="entry name" value="Topo_IA_cen_sub2"/>
</dbReference>
<dbReference type="RefSeq" id="WP_176486124.1">
    <property type="nucleotide sequence ID" value="NZ_AP023036.1"/>
</dbReference>
<evidence type="ECO:0000256" key="4">
    <source>
        <dbReference type="ARBA" id="ARBA00023029"/>
    </source>
</evidence>
<dbReference type="CDD" id="cd00186">
    <property type="entry name" value="TOP1Ac"/>
    <property type="match status" value="1"/>
</dbReference>
<dbReference type="Gene3D" id="1.10.460.10">
    <property type="entry name" value="Topoisomerase I, domain 2"/>
    <property type="match status" value="1"/>
</dbReference>
<keyword evidence="6" id="KW-0413">Isomerase</keyword>
<name>A0ABM7KY32_9HELI</name>
<evidence type="ECO:0000256" key="10">
    <source>
        <dbReference type="ARBA" id="ARBA00032877"/>
    </source>
</evidence>
<dbReference type="InterPro" id="IPR013497">
    <property type="entry name" value="Topo_IA_cen"/>
</dbReference>
<dbReference type="PROSITE" id="PS50880">
    <property type="entry name" value="TOPRIM"/>
    <property type="match status" value="1"/>
</dbReference>
<dbReference type="Gene3D" id="1.10.290.10">
    <property type="entry name" value="Topoisomerase I, domain 4"/>
    <property type="match status" value="1"/>
</dbReference>
<evidence type="ECO:0000256" key="8">
    <source>
        <dbReference type="ARBA" id="ARBA00031985"/>
    </source>
</evidence>
<evidence type="ECO:0000256" key="6">
    <source>
        <dbReference type="ARBA" id="ARBA00023235"/>
    </source>
</evidence>
<dbReference type="Gene3D" id="3.40.50.140">
    <property type="match status" value="1"/>
</dbReference>
<dbReference type="InterPro" id="IPR006171">
    <property type="entry name" value="TOPRIM_dom"/>
</dbReference>
<dbReference type="PROSITE" id="PS52039">
    <property type="entry name" value="TOPO_IA_2"/>
    <property type="match status" value="1"/>
</dbReference>
<evidence type="ECO:0000256" key="7">
    <source>
        <dbReference type="ARBA" id="ARBA00030003"/>
    </source>
</evidence>
<sequence>MQKPDIIIIESPNKIKKIASITGAKVFATIGHFMELEGIEGESFTPKFVYKTDKKQQIYAMIEQCKNKRICIATDPDREGYAIGKMFYEKIKNVAKEVFRAEFHEITESGIIRGLENALLFENTNFNYYESFLARSVSDYYIGFSLSPYLGDCLQQRKGNSAGREIQTPCLKLIVDRDKEIASFKALPESQRVSYQMQAKIYDEHNKEVILRHCDSEGKEIKFESQEQALAVLAPLKECKVALVLDIKHSTTSSPPPKPFITSSLLKAGSSQLGLSTQKVQEYAQKLFEAGLITYIRTDAETLSQEFLEKAEEFYKPIYPDCYERRAYKAKNSQAEAHEAIRITHCHKFEDTQHLLNQAGMTDSQAQALYKLIFQRTLESQGKVAIYAKQDLLFKIKDHYFKCSVRSLQEAGYLDMFKRTEQAKDTEQTENEQMAHLDLKVESVVGLIALEIAKIHKHAKSAYAEASFIEVLEKNGIGRPSTYASYLPKLLSREYIHITPDKKRVVNATHKGQKVISIFEKSPYSWIVDTQFSALMEELLDKIAREECSYLEYMQMIAKKCPQMPSLAQREEYPLRAPKESQIKYVQDILRDLNMELPSEFAGYARDDRITKAFLDKFIPKHKEIREKAKQEGHCLGNGAPANKPATDKQIAFAESLAKKHNVKLPKDYKSNMQVCSGFIEEWRGK</sequence>
<dbReference type="Proteomes" id="UP000509742">
    <property type="component" value="Chromosome"/>
</dbReference>
<gene>
    <name evidence="13" type="ORF">NHP190020_04410</name>
</gene>
<dbReference type="InterPro" id="IPR013826">
    <property type="entry name" value="Topo_IA_cen_sub3"/>
</dbReference>
<feature type="domain" description="Topo IA-type catalytic" evidence="12">
    <location>
        <begin position="125"/>
        <end position="565"/>
    </location>
</feature>
<dbReference type="Pfam" id="PF01751">
    <property type="entry name" value="Toprim"/>
    <property type="match status" value="1"/>
</dbReference>
<organism evidence="13 14">
    <name type="scientific">Helicobacter suis</name>
    <dbReference type="NCBI Taxonomy" id="104628"/>
    <lineage>
        <taxon>Bacteria</taxon>
        <taxon>Pseudomonadati</taxon>
        <taxon>Campylobacterota</taxon>
        <taxon>Epsilonproteobacteria</taxon>
        <taxon>Campylobacterales</taxon>
        <taxon>Helicobacteraceae</taxon>
        <taxon>Helicobacter</taxon>
    </lineage>
</organism>
<dbReference type="InterPro" id="IPR003601">
    <property type="entry name" value="Topo_IA_2"/>
</dbReference>